<feature type="domain" description="SET" evidence="1">
    <location>
        <begin position="4"/>
        <end position="119"/>
    </location>
</feature>
<dbReference type="Proteomes" id="UP001500604">
    <property type="component" value="Unassembled WGS sequence"/>
</dbReference>
<dbReference type="PROSITE" id="PS50280">
    <property type="entry name" value="SET"/>
    <property type="match status" value="1"/>
</dbReference>
<dbReference type="InterPro" id="IPR001214">
    <property type="entry name" value="SET_dom"/>
</dbReference>
<evidence type="ECO:0000259" key="1">
    <source>
        <dbReference type="PROSITE" id="PS50280"/>
    </source>
</evidence>
<dbReference type="SUPFAM" id="SSF82199">
    <property type="entry name" value="SET domain"/>
    <property type="match status" value="1"/>
</dbReference>
<dbReference type="Pfam" id="PF00856">
    <property type="entry name" value="SET"/>
    <property type="match status" value="1"/>
</dbReference>
<dbReference type="Gene3D" id="2.170.270.10">
    <property type="entry name" value="SET domain"/>
    <property type="match status" value="1"/>
</dbReference>
<keyword evidence="3" id="KW-1185">Reference proteome</keyword>
<reference evidence="3" key="1">
    <citation type="journal article" date="2019" name="Int. J. Syst. Evol. Microbiol.">
        <title>The Global Catalogue of Microorganisms (GCM) 10K type strain sequencing project: providing services to taxonomists for standard genome sequencing and annotation.</title>
        <authorList>
            <consortium name="The Broad Institute Genomics Platform"/>
            <consortium name="The Broad Institute Genome Sequencing Center for Infectious Disease"/>
            <person name="Wu L."/>
            <person name="Ma J."/>
        </authorList>
    </citation>
    <scope>NUCLEOTIDE SEQUENCE [LARGE SCALE GENOMIC DNA]</scope>
    <source>
        <strain evidence="3">JCM 17805</strain>
    </source>
</reference>
<accession>A0ABP8V514</accession>
<organism evidence="2 3">
    <name type="scientific">Kistimonas scapharcae</name>
    <dbReference type="NCBI Taxonomy" id="1036133"/>
    <lineage>
        <taxon>Bacteria</taxon>
        <taxon>Pseudomonadati</taxon>
        <taxon>Pseudomonadota</taxon>
        <taxon>Gammaproteobacteria</taxon>
        <taxon>Oceanospirillales</taxon>
        <taxon>Endozoicomonadaceae</taxon>
        <taxon>Kistimonas</taxon>
    </lineage>
</organism>
<gene>
    <name evidence="2" type="ORF">GCM10023116_26480</name>
</gene>
<dbReference type="InterPro" id="IPR046341">
    <property type="entry name" value="SET_dom_sf"/>
</dbReference>
<sequence length="131" mass="14925">MFNINVKIKPSTIHGNGLFADEPVKAGSTVYQGNAELDLIISEETFSALTTREQQFISQYGAHSSLDDQWHLPHDHIRFCNHSNNPNLKLSYPDKNSHSCHIVAVRDIAAGEELLQDYREFEELRECLQDL</sequence>
<proteinExistence type="predicted"/>
<dbReference type="CDD" id="cd08161">
    <property type="entry name" value="SET"/>
    <property type="match status" value="1"/>
</dbReference>
<name>A0ABP8V514_9GAMM</name>
<dbReference type="EMBL" id="BAABFL010000390">
    <property type="protein sequence ID" value="GAA4650365.1"/>
    <property type="molecule type" value="Genomic_DNA"/>
</dbReference>
<protein>
    <recommendedName>
        <fullName evidence="1">SET domain-containing protein</fullName>
    </recommendedName>
</protein>
<dbReference type="SMART" id="SM00317">
    <property type="entry name" value="SET"/>
    <property type="match status" value="1"/>
</dbReference>
<comment type="caution">
    <text evidence="2">The sequence shown here is derived from an EMBL/GenBank/DDBJ whole genome shotgun (WGS) entry which is preliminary data.</text>
</comment>
<dbReference type="RefSeq" id="WP_345196531.1">
    <property type="nucleotide sequence ID" value="NZ_BAABFL010000390.1"/>
</dbReference>
<evidence type="ECO:0000313" key="2">
    <source>
        <dbReference type="EMBL" id="GAA4650365.1"/>
    </source>
</evidence>
<evidence type="ECO:0000313" key="3">
    <source>
        <dbReference type="Proteomes" id="UP001500604"/>
    </source>
</evidence>